<dbReference type="Proteomes" id="UP000295292">
    <property type="component" value="Unassembled WGS sequence"/>
</dbReference>
<comment type="caution">
    <text evidence="2">The sequence shown here is derived from an EMBL/GenBank/DDBJ whole genome shotgun (WGS) entry which is preliminary data.</text>
</comment>
<name>A0A4R6WC40_9SPHI</name>
<dbReference type="OrthoDB" id="1111074at2"/>
<reference evidence="2 3" key="1">
    <citation type="submission" date="2019-03" db="EMBL/GenBank/DDBJ databases">
        <title>Genomic Encyclopedia of Archaeal and Bacterial Type Strains, Phase II (KMG-II): from individual species to whole genera.</title>
        <authorList>
            <person name="Goeker M."/>
        </authorList>
    </citation>
    <scope>NUCLEOTIDE SEQUENCE [LARGE SCALE GENOMIC DNA]</scope>
    <source>
        <strain evidence="2 3">DSM 28353</strain>
    </source>
</reference>
<organism evidence="2 3">
    <name type="scientific">Sphingobacterium yanglingense</name>
    <dbReference type="NCBI Taxonomy" id="1437280"/>
    <lineage>
        <taxon>Bacteria</taxon>
        <taxon>Pseudomonadati</taxon>
        <taxon>Bacteroidota</taxon>
        <taxon>Sphingobacteriia</taxon>
        <taxon>Sphingobacteriales</taxon>
        <taxon>Sphingobacteriaceae</taxon>
        <taxon>Sphingobacterium</taxon>
    </lineage>
</organism>
<accession>A0A4R6WC40</accession>
<dbReference type="EMBL" id="SNYV01000014">
    <property type="protein sequence ID" value="TDQ77099.1"/>
    <property type="molecule type" value="Genomic_DNA"/>
</dbReference>
<evidence type="ECO:0000259" key="1">
    <source>
        <dbReference type="Pfam" id="PF18942"/>
    </source>
</evidence>
<keyword evidence="3" id="KW-1185">Reference proteome</keyword>
<gene>
    <name evidence="2" type="ORF">CLV99_2494</name>
</gene>
<sequence>MKTILNRILKSSALVLIVATVGLFHSCDDKEKTYIGELSPYIALEDVRALHKGQTVTLSSEQLSGASQIYGTVISDHRYGNVPEGIVVLQQYKRQRLRGIVLQLGSEASSYLPGDSIVVNISNKSLVRDGFLMIQNIKNEDIKKISSDNRINALTTVAANINTNPENYESTMIKVVGGQMFPKPEASEVFKGTKLMIQATDTIGVATLEGADYAEMQVPRNITATGIMLGAKPGTATKNLIYPRYKQDIVDVSDPDVPEYIGSTPIIITGFCNDPSGGDGNYEYIQLMANVDIDFKEVPFSLVTSNNAGKELHTAGWATGGGKTYKFNLTTGSVKKGEMFYVGGHRKLINGANSTSIASAKWIRVIETSKNPGDGFGNSNSNILANSGNAGGIAIFVGTNISEQSVPVDVLFFGGLATESIISSDKTHGYRIANTDHYAQYNAATGELTPFFSMGGDAKINDFRFEHHGGPTDTDIGYFFQLGGTFNTTTRKWDSPRERTLILLDKQSTIQQIEQGNGMTKQVN</sequence>
<evidence type="ECO:0000313" key="3">
    <source>
        <dbReference type="Proteomes" id="UP000295292"/>
    </source>
</evidence>
<dbReference type="AlphaFoldDB" id="A0A4R6WC40"/>
<dbReference type="InterPro" id="IPR043744">
    <property type="entry name" value="DUF5689"/>
</dbReference>
<dbReference type="RefSeq" id="WP_133584749.1">
    <property type="nucleotide sequence ID" value="NZ_SNYV01000014.1"/>
</dbReference>
<proteinExistence type="predicted"/>
<protein>
    <recommendedName>
        <fullName evidence="1">DUF5689 domain-containing protein</fullName>
    </recommendedName>
</protein>
<dbReference type="Pfam" id="PF18942">
    <property type="entry name" value="DUF5689"/>
    <property type="match status" value="1"/>
</dbReference>
<feature type="domain" description="DUF5689" evidence="1">
    <location>
        <begin position="41"/>
        <end position="249"/>
    </location>
</feature>
<evidence type="ECO:0000313" key="2">
    <source>
        <dbReference type="EMBL" id="TDQ77099.1"/>
    </source>
</evidence>